<keyword evidence="7" id="KW-0472">Membrane</keyword>
<keyword evidence="1" id="KW-0479">Metal-binding</keyword>
<evidence type="ECO:0000313" key="11">
    <source>
        <dbReference type="Proteomes" id="UP001497623"/>
    </source>
</evidence>
<evidence type="ECO:0000313" key="10">
    <source>
        <dbReference type="EMBL" id="CAL4124152.1"/>
    </source>
</evidence>
<dbReference type="PROSITE" id="PS50089">
    <property type="entry name" value="ZF_RING_2"/>
    <property type="match status" value="1"/>
</dbReference>
<keyword evidence="7" id="KW-1133">Transmembrane helix</keyword>
<feature type="domain" description="RING-type" evidence="8">
    <location>
        <begin position="43"/>
        <end position="86"/>
    </location>
</feature>
<evidence type="ECO:0000256" key="6">
    <source>
        <dbReference type="SAM" id="MobiDB-lite"/>
    </source>
</evidence>
<evidence type="ECO:0000256" key="4">
    <source>
        <dbReference type="PROSITE-ProRule" id="PRU00024"/>
    </source>
</evidence>
<feature type="transmembrane region" description="Helical" evidence="7">
    <location>
        <begin position="550"/>
        <end position="571"/>
    </location>
</feature>
<feature type="transmembrane region" description="Helical" evidence="7">
    <location>
        <begin position="702"/>
        <end position="723"/>
    </location>
</feature>
<evidence type="ECO:0000259" key="8">
    <source>
        <dbReference type="PROSITE" id="PS50089"/>
    </source>
</evidence>
<feature type="region of interest" description="Disordered" evidence="6">
    <location>
        <begin position="318"/>
        <end position="338"/>
    </location>
</feature>
<proteinExistence type="predicted"/>
<dbReference type="InterPro" id="IPR000315">
    <property type="entry name" value="Znf_B-box"/>
</dbReference>
<keyword evidence="2 4" id="KW-0863">Zinc-finger</keyword>
<sequence>MDQTKDQTARWRDRAKATPYVSPLQKLSSNRVYQEAKQKTFHCPVCLGRYLEQEERPKKLPCDHIICLLCYKNIKDEGVDHCPICQVQHKFIRSGISLDSDCDITNDSVSGFESSKSINLSENSFEMKKDQTNTLMETSHCHEHSFKILNLYCKVHDIRICFDCKHEKHSSNNCSVISCKQEMKGRKLKAEHCIDSKVHLMTKLNSRLTEFLGTLKKEDPKYSQHVEDKISAVNGLLEEVKVKQLFLSDTKRDVEKQETWENVISACGDAELKVLYIDNSLKDMYTKLEAIKLHFTVRQQIGYEENLININNEKLEEEEEECSSKSKPKPTENNGSYEQFPYNIQKNKHQITKEMGNEIIPKNTEENDGIDGFMSKIKHKKQLQIPNKRDNVNKGMSHETSVQLISITDSDTKKTNFLEDPTHKVNDSNKETIIKEHKPYNVRHEVDRLENITHIPNEMNQENKYKPLDNDNLSFHKAMNVKCVVTNNDVNSDMFGENVNNFKHENENNVTSYDIDKGPTNVTKETESETLLKKLLSDTKKQKDMKISEVNKLTICLFAMFILSIIFYFMFARENNLIKDDLTRALSQKKELENLIEDSLSEIRELQHKLDDTISQRDLFHLKLNEALIIHGREPEIHELPQIENETSSWYSWIGSLLYHSFYLTFRILMLTGSFTILSAGGEMLNEEYLSLPVSNDSVKRSISMVLCFLILYEVCGIVTWITNLQVVASPLFKWYQPGNLFIVDGIRTFFPWIFAHSGLMKWLSTAMVGIIVLALSIYIMSEISQSMKSRGVDKQNHDAFFIITWPILCFALSVFLVWLTFLPMM</sequence>
<keyword evidence="3" id="KW-0862">Zinc</keyword>
<dbReference type="PROSITE" id="PS50119">
    <property type="entry name" value="ZF_BBOX"/>
    <property type="match status" value="1"/>
</dbReference>
<name>A0AAV2RHR4_MEGNR</name>
<evidence type="ECO:0000256" key="2">
    <source>
        <dbReference type="ARBA" id="ARBA00022771"/>
    </source>
</evidence>
<evidence type="ECO:0000256" key="5">
    <source>
        <dbReference type="SAM" id="Coils"/>
    </source>
</evidence>
<dbReference type="AlphaFoldDB" id="A0AAV2RHR4"/>
<keyword evidence="7" id="KW-0812">Transmembrane</keyword>
<dbReference type="EMBL" id="CAXKWB010022152">
    <property type="protein sequence ID" value="CAL4124152.1"/>
    <property type="molecule type" value="Genomic_DNA"/>
</dbReference>
<accession>A0AAV2RHR4</accession>
<dbReference type="Proteomes" id="UP001497623">
    <property type="component" value="Unassembled WGS sequence"/>
</dbReference>
<dbReference type="InterPro" id="IPR013083">
    <property type="entry name" value="Znf_RING/FYVE/PHD"/>
</dbReference>
<dbReference type="InterPro" id="IPR001841">
    <property type="entry name" value="Znf_RING"/>
</dbReference>
<protein>
    <recommendedName>
        <fullName evidence="12">RING-type domain-containing protein</fullName>
    </recommendedName>
</protein>
<dbReference type="Gene3D" id="3.30.40.10">
    <property type="entry name" value="Zinc/RING finger domain, C3HC4 (zinc finger)"/>
    <property type="match status" value="1"/>
</dbReference>
<keyword evidence="5" id="KW-0175">Coiled coil</keyword>
<feature type="transmembrane region" description="Helical" evidence="7">
    <location>
        <begin position="801"/>
        <end position="823"/>
    </location>
</feature>
<feature type="domain" description="B box-type" evidence="9">
    <location>
        <begin position="136"/>
        <end position="169"/>
    </location>
</feature>
<evidence type="ECO:0000256" key="1">
    <source>
        <dbReference type="ARBA" id="ARBA00022723"/>
    </source>
</evidence>
<feature type="coiled-coil region" evidence="5">
    <location>
        <begin position="575"/>
        <end position="616"/>
    </location>
</feature>
<evidence type="ECO:0000256" key="7">
    <source>
        <dbReference type="SAM" id="Phobius"/>
    </source>
</evidence>
<dbReference type="GO" id="GO:0008270">
    <property type="term" value="F:zinc ion binding"/>
    <property type="evidence" value="ECO:0007669"/>
    <property type="project" value="UniProtKB-KW"/>
</dbReference>
<evidence type="ECO:0008006" key="12">
    <source>
        <dbReference type="Google" id="ProtNLM"/>
    </source>
</evidence>
<dbReference type="PROSITE" id="PS00518">
    <property type="entry name" value="ZF_RING_1"/>
    <property type="match status" value="1"/>
</dbReference>
<feature type="transmembrane region" description="Helical" evidence="7">
    <location>
        <begin position="763"/>
        <end position="781"/>
    </location>
</feature>
<dbReference type="InterPro" id="IPR017907">
    <property type="entry name" value="Znf_RING_CS"/>
</dbReference>
<reference evidence="10 11" key="1">
    <citation type="submission" date="2024-05" db="EMBL/GenBank/DDBJ databases">
        <authorList>
            <person name="Wallberg A."/>
        </authorList>
    </citation>
    <scope>NUCLEOTIDE SEQUENCE [LARGE SCALE GENOMIC DNA]</scope>
</reference>
<gene>
    <name evidence="10" type="ORF">MNOR_LOCUS24288</name>
</gene>
<evidence type="ECO:0000256" key="3">
    <source>
        <dbReference type="ARBA" id="ARBA00022833"/>
    </source>
</evidence>
<organism evidence="10 11">
    <name type="scientific">Meganyctiphanes norvegica</name>
    <name type="common">Northern krill</name>
    <name type="synonym">Thysanopoda norvegica</name>
    <dbReference type="NCBI Taxonomy" id="48144"/>
    <lineage>
        <taxon>Eukaryota</taxon>
        <taxon>Metazoa</taxon>
        <taxon>Ecdysozoa</taxon>
        <taxon>Arthropoda</taxon>
        <taxon>Crustacea</taxon>
        <taxon>Multicrustacea</taxon>
        <taxon>Malacostraca</taxon>
        <taxon>Eumalacostraca</taxon>
        <taxon>Eucarida</taxon>
        <taxon>Euphausiacea</taxon>
        <taxon>Euphausiidae</taxon>
        <taxon>Meganyctiphanes</taxon>
    </lineage>
</organism>
<keyword evidence="11" id="KW-1185">Reference proteome</keyword>
<feature type="transmembrane region" description="Helical" evidence="7">
    <location>
        <begin position="657"/>
        <end position="681"/>
    </location>
</feature>
<dbReference type="SUPFAM" id="SSF57850">
    <property type="entry name" value="RING/U-box"/>
    <property type="match status" value="1"/>
</dbReference>
<comment type="caution">
    <text evidence="10">The sequence shown here is derived from an EMBL/GenBank/DDBJ whole genome shotgun (WGS) entry which is preliminary data.</text>
</comment>
<dbReference type="SMART" id="SM00184">
    <property type="entry name" value="RING"/>
    <property type="match status" value="1"/>
</dbReference>
<evidence type="ECO:0000259" key="9">
    <source>
        <dbReference type="PROSITE" id="PS50119"/>
    </source>
</evidence>